<proteinExistence type="predicted"/>
<keyword evidence="3" id="KW-1185">Reference proteome</keyword>
<accession>A0ABX1ZEW5</accession>
<dbReference type="EMBL" id="WHNZ01000007">
    <property type="protein sequence ID" value="NOU98621.1"/>
    <property type="molecule type" value="Genomic_DNA"/>
</dbReference>
<organism evidence="2 3">
    <name type="scientific">Paenibacillus planticolens</name>
    <dbReference type="NCBI Taxonomy" id="2654976"/>
    <lineage>
        <taxon>Bacteria</taxon>
        <taxon>Bacillati</taxon>
        <taxon>Bacillota</taxon>
        <taxon>Bacilli</taxon>
        <taxon>Bacillales</taxon>
        <taxon>Paenibacillaceae</taxon>
        <taxon>Paenibacillus</taxon>
    </lineage>
</organism>
<evidence type="ECO:0000313" key="3">
    <source>
        <dbReference type="Proteomes" id="UP000618579"/>
    </source>
</evidence>
<protein>
    <submittedName>
        <fullName evidence="2">DUF4375 domain-containing protein</fullName>
    </submittedName>
</protein>
<sequence length="174" mass="19974">MEKVKKLVMDLLPTVELNTLSSKAIVEQIALNIFESDFLKLREKEFFVNLPVVLQDIILIIDFDIELQMSGIIGFLENSTGNYFEETIEALYRINAIKDFKAMKNIKFLLFSNGIGTNTLREKLSNLSQYQVANSSLTHDKNVSDLLNEIASEADNLYLYRDDDNIFVSLFNYV</sequence>
<dbReference type="RefSeq" id="WP_171681501.1">
    <property type="nucleotide sequence ID" value="NZ_WHNZ01000007.1"/>
</dbReference>
<evidence type="ECO:0000313" key="2">
    <source>
        <dbReference type="EMBL" id="NOU98621.1"/>
    </source>
</evidence>
<dbReference type="Pfam" id="PF14300">
    <property type="entry name" value="DMP19"/>
    <property type="match status" value="1"/>
</dbReference>
<dbReference type="Gene3D" id="1.20.1420.60">
    <property type="match status" value="1"/>
</dbReference>
<evidence type="ECO:0000259" key="1">
    <source>
        <dbReference type="Pfam" id="PF14300"/>
    </source>
</evidence>
<dbReference type="Proteomes" id="UP000618579">
    <property type="component" value="Unassembled WGS sequence"/>
</dbReference>
<reference evidence="2 3" key="1">
    <citation type="submission" date="2019-10" db="EMBL/GenBank/DDBJ databases">
        <title>Description of Paenibacillus pedi sp. nov.</title>
        <authorList>
            <person name="Carlier A."/>
            <person name="Qi S."/>
        </authorList>
    </citation>
    <scope>NUCLEOTIDE SEQUENCE [LARGE SCALE GENOMIC DNA]</scope>
    <source>
        <strain evidence="2 3">LMG 31457</strain>
    </source>
</reference>
<comment type="caution">
    <text evidence="2">The sequence shown here is derived from an EMBL/GenBank/DDBJ whole genome shotgun (WGS) entry which is preliminary data.</text>
</comment>
<dbReference type="InterPro" id="IPR025402">
    <property type="entry name" value="DMP19_C"/>
</dbReference>
<name>A0ABX1ZEW5_9BACL</name>
<gene>
    <name evidence="2" type="ORF">GC097_01085</name>
</gene>
<feature type="domain" description="DNA mimic protein DMP19 C-terminal" evidence="1">
    <location>
        <begin position="49"/>
        <end position="173"/>
    </location>
</feature>